<dbReference type="SUPFAM" id="SSF53807">
    <property type="entry name" value="Helical backbone' metal receptor"/>
    <property type="match status" value="1"/>
</dbReference>
<name>A0A5M9WUZ9_PAEAM</name>
<comment type="caution">
    <text evidence="8">The sequence shown here is derived from an EMBL/GenBank/DDBJ whole genome shotgun (WGS) entry which is preliminary data.</text>
</comment>
<evidence type="ECO:0000256" key="4">
    <source>
        <dbReference type="ARBA" id="ARBA00022729"/>
    </source>
</evidence>
<dbReference type="PANTHER" id="PTHR30532:SF26">
    <property type="entry name" value="IRON(3+)-HYDROXAMATE-BINDING PROTEIN FHUD"/>
    <property type="match status" value="1"/>
</dbReference>
<gene>
    <name evidence="8" type="ORF">EC604_16590</name>
</gene>
<dbReference type="GO" id="GO:1901678">
    <property type="term" value="P:iron coordination entity transport"/>
    <property type="evidence" value="ECO:0007669"/>
    <property type="project" value="UniProtKB-ARBA"/>
</dbReference>
<evidence type="ECO:0000259" key="7">
    <source>
        <dbReference type="PROSITE" id="PS50983"/>
    </source>
</evidence>
<evidence type="ECO:0000256" key="1">
    <source>
        <dbReference type="ARBA" id="ARBA00004196"/>
    </source>
</evidence>
<proteinExistence type="inferred from homology"/>
<dbReference type="Proteomes" id="UP000323664">
    <property type="component" value="Unassembled WGS sequence"/>
</dbReference>
<keyword evidence="4 6" id="KW-0732">Signal</keyword>
<dbReference type="PROSITE" id="PS51257">
    <property type="entry name" value="PROKAR_LIPOPROTEIN"/>
    <property type="match status" value="1"/>
</dbReference>
<evidence type="ECO:0000256" key="3">
    <source>
        <dbReference type="ARBA" id="ARBA00022448"/>
    </source>
</evidence>
<feature type="compositionally biased region" description="Polar residues" evidence="5">
    <location>
        <begin position="33"/>
        <end position="48"/>
    </location>
</feature>
<dbReference type="RefSeq" id="WP_123065249.1">
    <property type="nucleotide sequence ID" value="NZ_RIAS01000009.1"/>
</dbReference>
<dbReference type="GO" id="GO:0030288">
    <property type="term" value="C:outer membrane-bounded periplasmic space"/>
    <property type="evidence" value="ECO:0007669"/>
    <property type="project" value="TreeGrafter"/>
</dbReference>
<evidence type="ECO:0000256" key="5">
    <source>
        <dbReference type="SAM" id="MobiDB-lite"/>
    </source>
</evidence>
<protein>
    <submittedName>
        <fullName evidence="8">ABC transporter substrate-binding protein</fullName>
    </submittedName>
</protein>
<feature type="signal peptide" evidence="6">
    <location>
        <begin position="1"/>
        <end position="22"/>
    </location>
</feature>
<dbReference type="PROSITE" id="PS50983">
    <property type="entry name" value="FE_B12_PBP"/>
    <property type="match status" value="1"/>
</dbReference>
<sequence>MYAVKNRLAALLLMLTMLMILAACGSGAGTDATPGTSEASTDPSSGSVPSDAKRIYKSLSGDVEIPAEPKRIVTDMYVSDLLALGVKPVGSIQYYLENPYYLDQVKGIESIGDRNAVSLEKVAALNPDLIITYSDQAQEIENYQKIAPTVVIPYGTFTNVQDEIRGFGELMNKSEEAEAWLKTYTERVKAASAKVKAVIRPEETFSILEVSDKSYYGYGDNFGRGGQAVYRALELAPLERTRKELMGDTQWKEISREVVGDYAGDHIFLTVGEKNKNYQGDSVWKSLPAVKNNQVYELQEDRYWYFDPIAIQGQAEELADMIIERAAQNRK</sequence>
<feature type="region of interest" description="Disordered" evidence="5">
    <location>
        <begin position="31"/>
        <end position="51"/>
    </location>
</feature>
<evidence type="ECO:0000313" key="9">
    <source>
        <dbReference type="Proteomes" id="UP000323664"/>
    </source>
</evidence>
<accession>A0A5M9WUZ9</accession>
<dbReference type="OrthoDB" id="2241086at2"/>
<organism evidence="8 9">
    <name type="scientific">Paenibacillus amylolyticus</name>
    <dbReference type="NCBI Taxonomy" id="1451"/>
    <lineage>
        <taxon>Bacteria</taxon>
        <taxon>Bacillati</taxon>
        <taxon>Bacillota</taxon>
        <taxon>Bacilli</taxon>
        <taxon>Bacillales</taxon>
        <taxon>Paenibacillaceae</taxon>
        <taxon>Paenibacillus</taxon>
    </lineage>
</organism>
<evidence type="ECO:0000256" key="2">
    <source>
        <dbReference type="ARBA" id="ARBA00008814"/>
    </source>
</evidence>
<evidence type="ECO:0000256" key="6">
    <source>
        <dbReference type="SAM" id="SignalP"/>
    </source>
</evidence>
<dbReference type="Gene3D" id="3.40.50.1980">
    <property type="entry name" value="Nitrogenase molybdenum iron protein domain"/>
    <property type="match status" value="2"/>
</dbReference>
<reference evidence="8 9" key="1">
    <citation type="journal article" date="2019" name="J. Ind. Microbiol. Biotechnol.">
        <title>Paenibacillus amylolyticus 27C64 has a diverse set of carbohydrate-active enzymes and complete pectin deconstruction system.</title>
        <authorList>
            <person name="Keggi C."/>
            <person name="Doran-Peterson J."/>
        </authorList>
    </citation>
    <scope>NUCLEOTIDE SEQUENCE [LARGE SCALE GENOMIC DNA]</scope>
    <source>
        <strain evidence="8 9">27C64</strain>
    </source>
</reference>
<dbReference type="Pfam" id="PF01497">
    <property type="entry name" value="Peripla_BP_2"/>
    <property type="match status" value="1"/>
</dbReference>
<dbReference type="PANTHER" id="PTHR30532">
    <property type="entry name" value="IRON III DICITRATE-BINDING PERIPLASMIC PROTEIN"/>
    <property type="match status" value="1"/>
</dbReference>
<comment type="similarity">
    <text evidence="2">Belongs to the bacterial solute-binding protein 8 family.</text>
</comment>
<dbReference type="InterPro" id="IPR051313">
    <property type="entry name" value="Bact_iron-sidero_bind"/>
</dbReference>
<dbReference type="InterPro" id="IPR002491">
    <property type="entry name" value="ABC_transptr_periplasmic_BD"/>
</dbReference>
<feature type="chain" id="PRO_5039517055" evidence="6">
    <location>
        <begin position="23"/>
        <end position="331"/>
    </location>
</feature>
<evidence type="ECO:0000313" key="8">
    <source>
        <dbReference type="EMBL" id="KAA8785460.1"/>
    </source>
</evidence>
<dbReference type="EMBL" id="RIAS01000009">
    <property type="protein sequence ID" value="KAA8785460.1"/>
    <property type="molecule type" value="Genomic_DNA"/>
</dbReference>
<keyword evidence="3" id="KW-0813">Transport</keyword>
<dbReference type="AlphaFoldDB" id="A0A5M9WUZ9"/>
<feature type="domain" description="Fe/B12 periplasmic-binding" evidence="7">
    <location>
        <begin position="69"/>
        <end position="326"/>
    </location>
</feature>
<comment type="subcellular location">
    <subcellularLocation>
        <location evidence="1">Cell envelope</location>
    </subcellularLocation>
</comment>